<feature type="compositionally biased region" description="Basic residues" evidence="1">
    <location>
        <begin position="230"/>
        <end position="240"/>
    </location>
</feature>
<comment type="caution">
    <text evidence="3">The sequence shown here is derived from an EMBL/GenBank/DDBJ whole genome shotgun (WGS) entry which is preliminary data.</text>
</comment>
<gene>
    <name evidence="3" type="ORF">BSL78_19301</name>
</gene>
<reference evidence="3 4" key="1">
    <citation type="journal article" date="2017" name="PLoS Biol.">
        <title>The sea cucumber genome provides insights into morphological evolution and visceral regeneration.</title>
        <authorList>
            <person name="Zhang X."/>
            <person name="Sun L."/>
            <person name="Yuan J."/>
            <person name="Sun Y."/>
            <person name="Gao Y."/>
            <person name="Zhang L."/>
            <person name="Li S."/>
            <person name="Dai H."/>
            <person name="Hamel J.F."/>
            <person name="Liu C."/>
            <person name="Yu Y."/>
            <person name="Liu S."/>
            <person name="Lin W."/>
            <person name="Guo K."/>
            <person name="Jin S."/>
            <person name="Xu P."/>
            <person name="Storey K.B."/>
            <person name="Huan P."/>
            <person name="Zhang T."/>
            <person name="Zhou Y."/>
            <person name="Zhang J."/>
            <person name="Lin C."/>
            <person name="Li X."/>
            <person name="Xing L."/>
            <person name="Huo D."/>
            <person name="Sun M."/>
            <person name="Wang L."/>
            <person name="Mercier A."/>
            <person name="Li F."/>
            <person name="Yang H."/>
            <person name="Xiang J."/>
        </authorList>
    </citation>
    <scope>NUCLEOTIDE SEQUENCE [LARGE SCALE GENOMIC DNA]</scope>
    <source>
        <strain evidence="3">Shaxun</strain>
        <tissue evidence="3">Muscle</tissue>
    </source>
</reference>
<proteinExistence type="predicted"/>
<dbReference type="Proteomes" id="UP000230750">
    <property type="component" value="Unassembled WGS sequence"/>
</dbReference>
<keyword evidence="2" id="KW-0472">Membrane</keyword>
<feature type="compositionally biased region" description="Acidic residues" evidence="1">
    <location>
        <begin position="193"/>
        <end position="214"/>
    </location>
</feature>
<protein>
    <submittedName>
        <fullName evidence="3">Uncharacterized protein</fullName>
    </submittedName>
</protein>
<feature type="transmembrane region" description="Helical" evidence="2">
    <location>
        <begin position="12"/>
        <end position="33"/>
    </location>
</feature>
<evidence type="ECO:0000256" key="1">
    <source>
        <dbReference type="SAM" id="MobiDB-lite"/>
    </source>
</evidence>
<feature type="region of interest" description="Disordered" evidence="1">
    <location>
        <begin position="193"/>
        <end position="247"/>
    </location>
</feature>
<dbReference type="AlphaFoldDB" id="A0A2G8K757"/>
<dbReference type="EMBL" id="MRZV01000820">
    <property type="protein sequence ID" value="PIK43840.1"/>
    <property type="molecule type" value="Genomic_DNA"/>
</dbReference>
<keyword evidence="2" id="KW-1133">Transmembrane helix</keyword>
<evidence type="ECO:0000256" key="2">
    <source>
        <dbReference type="SAM" id="Phobius"/>
    </source>
</evidence>
<evidence type="ECO:0000313" key="3">
    <source>
        <dbReference type="EMBL" id="PIK43840.1"/>
    </source>
</evidence>
<organism evidence="3 4">
    <name type="scientific">Stichopus japonicus</name>
    <name type="common">Sea cucumber</name>
    <dbReference type="NCBI Taxonomy" id="307972"/>
    <lineage>
        <taxon>Eukaryota</taxon>
        <taxon>Metazoa</taxon>
        <taxon>Echinodermata</taxon>
        <taxon>Eleutherozoa</taxon>
        <taxon>Echinozoa</taxon>
        <taxon>Holothuroidea</taxon>
        <taxon>Aspidochirotacea</taxon>
        <taxon>Aspidochirotida</taxon>
        <taxon>Stichopodidae</taxon>
        <taxon>Apostichopus</taxon>
    </lineage>
</organism>
<evidence type="ECO:0000313" key="4">
    <source>
        <dbReference type="Proteomes" id="UP000230750"/>
    </source>
</evidence>
<keyword evidence="4" id="KW-1185">Reference proteome</keyword>
<sequence>MGKPRKSAGGTIIAILISLLVILVLIAFVILYVRKRQGKPTPGVLKRLSVNRPLFLRNFSFSKPKFAQRVSLSEGIQSAQDKIEVVHRRISTLKTRTPTDADKRSSIRDSQIEVLVNPPPPDWQFRNVEDVDKLQRQRMMQRHAPSGAYSHKEMDLLNSLITGSMVKVRTLDPSQENTMAACDVTINEDYYDDDEDADSQFESDFEEDEFDEPMSDSANRAIDPSTPKAPPRRKRRKKKVVSAGNTKETTVEMETKETATSGVKDQSEIYANSEIIMGVAATAADQPIVNSTSADHDVSVESPTYAVVNRKSTLSGPSKIT</sequence>
<name>A0A2G8K757_STIJA</name>
<keyword evidence="2" id="KW-0812">Transmembrane</keyword>
<accession>A0A2G8K757</accession>